<dbReference type="Proteomes" id="UP000194761">
    <property type="component" value="Unassembled WGS sequence"/>
</dbReference>
<proteinExistence type="predicted"/>
<evidence type="ECO:0000313" key="2">
    <source>
        <dbReference type="Proteomes" id="UP000194761"/>
    </source>
</evidence>
<organism evidence="1 2">
    <name type="scientific">Streptosporangium minutum</name>
    <dbReference type="NCBI Taxonomy" id="569862"/>
    <lineage>
        <taxon>Bacteria</taxon>
        <taxon>Bacillati</taxon>
        <taxon>Actinomycetota</taxon>
        <taxon>Actinomycetes</taxon>
        <taxon>Streptosporangiales</taxon>
        <taxon>Streptosporangiaceae</taxon>
        <taxon>Streptosporangium</taxon>
    </lineage>
</organism>
<dbReference type="AlphaFoldDB" id="A0A2C9ZP06"/>
<evidence type="ECO:0008006" key="3">
    <source>
        <dbReference type="Google" id="ProtNLM"/>
    </source>
</evidence>
<gene>
    <name evidence="1" type="ORF">CA984_05995</name>
</gene>
<comment type="caution">
    <text evidence="1">The sequence shown here is derived from an EMBL/GenBank/DDBJ whole genome shotgun (WGS) entry which is preliminary data.</text>
</comment>
<keyword evidence="2" id="KW-1185">Reference proteome</keyword>
<dbReference type="EMBL" id="NGFP01000017">
    <property type="protein sequence ID" value="OUC98676.1"/>
    <property type="molecule type" value="Genomic_DNA"/>
</dbReference>
<reference evidence="1 2" key="1">
    <citation type="submission" date="2017-05" db="EMBL/GenBank/DDBJ databases">
        <title>Biotechnological potential of actinobacteria isolated from South African environments.</title>
        <authorList>
            <person name="Le Roes-Hill M."/>
            <person name="Prins A."/>
            <person name="Durrell K.A."/>
        </authorList>
    </citation>
    <scope>NUCLEOTIDE SEQUENCE [LARGE SCALE GENOMIC DNA]</scope>
    <source>
        <strain evidence="1">M26</strain>
    </source>
</reference>
<sequence>MLLPPRLGALLRELAAQPPPCLMISHGPAAPRWLFPGRVPGQSLDLRSLINQLNRHGISARPARNGALAALASDLPAAILADLLGLHVNTAVRRVTYARSDWAGYLADRAAE</sequence>
<protein>
    <recommendedName>
        <fullName evidence="3">Integrase</fullName>
    </recommendedName>
</protein>
<accession>A0A2C9ZP06</accession>
<name>A0A2C9ZP06_9ACTN</name>
<evidence type="ECO:0000313" key="1">
    <source>
        <dbReference type="EMBL" id="OUC98676.1"/>
    </source>
</evidence>